<evidence type="ECO:0000313" key="4">
    <source>
        <dbReference type="EMBL" id="CAI9275186.1"/>
    </source>
</evidence>
<gene>
    <name evidence="4" type="ORF">LSALG_LOCUS15227</name>
</gene>
<sequence length="267" mass="30001">MTRADRGHAFVGSSLPSTFSPEVIQSALNELTPNNVRIFWESTNFDGHTELTEPWYGTAFSVEKITGSTIQMDHGIGHDELEVLSVLEPEHLSRFYPEILSIIFIECYAAAIQQPENIESNEAEFMIQQVEDVLFMGTKPLSQALFPSQHLTNRVVNLEKGVIYCYTKEGLNPSDENSALLHYIQDDFKLNIKLQLVSLIAKQPAFHQLRSVEQPGYITVLMQRNDSRICGVQFVIQSTVKGPKHIESSETGGCIEAVEQGRNDPIF</sequence>
<accession>A0AA36DXJ3</accession>
<dbReference type="PANTHER" id="PTHR43690:SF18">
    <property type="entry name" value="INSULIN-DEGRADING ENZYME-RELATED"/>
    <property type="match status" value="1"/>
</dbReference>
<dbReference type="InterPro" id="IPR050626">
    <property type="entry name" value="Peptidase_M16"/>
</dbReference>
<dbReference type="GO" id="GO:0043171">
    <property type="term" value="P:peptide catabolic process"/>
    <property type="evidence" value="ECO:0007669"/>
    <property type="project" value="TreeGrafter"/>
</dbReference>
<evidence type="ECO:0000259" key="2">
    <source>
        <dbReference type="Pfam" id="PF16187"/>
    </source>
</evidence>
<dbReference type="Pfam" id="PF22456">
    <property type="entry name" value="PqqF-like_C_4"/>
    <property type="match status" value="1"/>
</dbReference>
<keyword evidence="1" id="KW-0479">Metal-binding</keyword>
<proteinExistence type="predicted"/>
<feature type="domain" description="Peptidase M16 middle/third" evidence="2">
    <location>
        <begin position="4"/>
        <end position="72"/>
    </location>
</feature>
<dbReference type="GO" id="GO:0005829">
    <property type="term" value="C:cytosol"/>
    <property type="evidence" value="ECO:0007669"/>
    <property type="project" value="TreeGrafter"/>
</dbReference>
<dbReference type="GO" id="GO:0005739">
    <property type="term" value="C:mitochondrion"/>
    <property type="evidence" value="ECO:0007669"/>
    <property type="project" value="TreeGrafter"/>
</dbReference>
<dbReference type="Proteomes" id="UP001177003">
    <property type="component" value="Chromosome 3"/>
</dbReference>
<dbReference type="InterPro" id="IPR054734">
    <property type="entry name" value="PqqF-like_C_4"/>
</dbReference>
<feature type="domain" description="Coenzyme PQQ synthesis protein F-like C-terminal lobe" evidence="3">
    <location>
        <begin position="198"/>
        <end position="248"/>
    </location>
</feature>
<dbReference type="InterPro" id="IPR011249">
    <property type="entry name" value="Metalloenz_LuxS/M16"/>
</dbReference>
<dbReference type="InterPro" id="IPR032632">
    <property type="entry name" value="Peptidase_M16_M"/>
</dbReference>
<dbReference type="GO" id="GO:0004222">
    <property type="term" value="F:metalloendopeptidase activity"/>
    <property type="evidence" value="ECO:0007669"/>
    <property type="project" value="TreeGrafter"/>
</dbReference>
<dbReference type="EMBL" id="OX465079">
    <property type="protein sequence ID" value="CAI9275186.1"/>
    <property type="molecule type" value="Genomic_DNA"/>
</dbReference>
<name>A0AA36DXJ3_LACSI</name>
<dbReference type="Pfam" id="PF16187">
    <property type="entry name" value="Peptidase_M16_M"/>
    <property type="match status" value="1"/>
</dbReference>
<protein>
    <submittedName>
        <fullName evidence="4">Uncharacterized protein</fullName>
    </submittedName>
</protein>
<dbReference type="GO" id="GO:0051603">
    <property type="term" value="P:proteolysis involved in protein catabolic process"/>
    <property type="evidence" value="ECO:0007669"/>
    <property type="project" value="TreeGrafter"/>
</dbReference>
<reference evidence="4" key="1">
    <citation type="submission" date="2023-04" db="EMBL/GenBank/DDBJ databases">
        <authorList>
            <person name="Vijverberg K."/>
            <person name="Xiong W."/>
            <person name="Schranz E."/>
        </authorList>
    </citation>
    <scope>NUCLEOTIDE SEQUENCE</scope>
</reference>
<dbReference type="SUPFAM" id="SSF63411">
    <property type="entry name" value="LuxS/MPP-like metallohydrolase"/>
    <property type="match status" value="2"/>
</dbReference>
<dbReference type="Gene3D" id="3.30.830.10">
    <property type="entry name" value="Metalloenzyme, LuxS/M16 peptidase-like"/>
    <property type="match status" value="2"/>
</dbReference>
<evidence type="ECO:0000313" key="5">
    <source>
        <dbReference type="Proteomes" id="UP001177003"/>
    </source>
</evidence>
<dbReference type="AlphaFoldDB" id="A0AA36DXJ3"/>
<organism evidence="4 5">
    <name type="scientific">Lactuca saligna</name>
    <name type="common">Willowleaf lettuce</name>
    <dbReference type="NCBI Taxonomy" id="75948"/>
    <lineage>
        <taxon>Eukaryota</taxon>
        <taxon>Viridiplantae</taxon>
        <taxon>Streptophyta</taxon>
        <taxon>Embryophyta</taxon>
        <taxon>Tracheophyta</taxon>
        <taxon>Spermatophyta</taxon>
        <taxon>Magnoliopsida</taxon>
        <taxon>eudicotyledons</taxon>
        <taxon>Gunneridae</taxon>
        <taxon>Pentapetalae</taxon>
        <taxon>asterids</taxon>
        <taxon>campanulids</taxon>
        <taxon>Asterales</taxon>
        <taxon>Asteraceae</taxon>
        <taxon>Cichorioideae</taxon>
        <taxon>Cichorieae</taxon>
        <taxon>Lactucinae</taxon>
        <taxon>Lactuca</taxon>
    </lineage>
</organism>
<evidence type="ECO:0000259" key="3">
    <source>
        <dbReference type="Pfam" id="PF22456"/>
    </source>
</evidence>
<dbReference type="PANTHER" id="PTHR43690">
    <property type="entry name" value="NARDILYSIN"/>
    <property type="match status" value="1"/>
</dbReference>
<dbReference type="GO" id="GO:0046872">
    <property type="term" value="F:metal ion binding"/>
    <property type="evidence" value="ECO:0007669"/>
    <property type="project" value="UniProtKB-KW"/>
</dbReference>
<keyword evidence="5" id="KW-1185">Reference proteome</keyword>
<evidence type="ECO:0000256" key="1">
    <source>
        <dbReference type="ARBA" id="ARBA00022723"/>
    </source>
</evidence>